<organism evidence="1 2">
    <name type="scientific">Pleurostoma richardsiae</name>
    <dbReference type="NCBI Taxonomy" id="41990"/>
    <lineage>
        <taxon>Eukaryota</taxon>
        <taxon>Fungi</taxon>
        <taxon>Dikarya</taxon>
        <taxon>Ascomycota</taxon>
        <taxon>Pezizomycotina</taxon>
        <taxon>Sordariomycetes</taxon>
        <taxon>Sordariomycetidae</taxon>
        <taxon>Calosphaeriales</taxon>
        <taxon>Pleurostomataceae</taxon>
        <taxon>Pleurostoma</taxon>
    </lineage>
</organism>
<protein>
    <submittedName>
        <fullName evidence="1">Aldehyde dehydrogenase, conserved site</fullName>
    </submittedName>
</protein>
<gene>
    <name evidence="1" type="ORF">NKR23_g2690</name>
</gene>
<proteinExistence type="predicted"/>
<dbReference type="EMBL" id="JANBVO010000005">
    <property type="protein sequence ID" value="KAJ9151783.1"/>
    <property type="molecule type" value="Genomic_DNA"/>
</dbReference>
<reference evidence="1" key="1">
    <citation type="submission" date="2022-07" db="EMBL/GenBank/DDBJ databases">
        <title>Fungi with potential for degradation of polypropylene.</title>
        <authorList>
            <person name="Gostincar C."/>
        </authorList>
    </citation>
    <scope>NUCLEOTIDE SEQUENCE</scope>
    <source>
        <strain evidence="1">EXF-13308</strain>
    </source>
</reference>
<sequence>MASKPTYLLVPNFTFKPENGPIALGNIIADPTRPHRVLSPLQVASLSRYPRVERFTEYDSRMARDSSRDMSLALWTQFLQGVTAKISGARGGSAVSEYTMDALETIYFISDPSHEEIVARVKEPRVQAAIRSGLGRRSPVYMVSGLKIAKGFSAMKGKRQYSSQAAEAGGAVPSPVGDISVGGSVSRIKDFSESQEWRAGEDIVLAYQLLKIEMKGSKDEGVVYDEFRHKAAYLSTDDSDENEDDNHLEEADEVHISAMTETDYAGFGGVLSSISEPHNWKLFALSTSQ</sequence>
<evidence type="ECO:0000313" key="1">
    <source>
        <dbReference type="EMBL" id="KAJ9151783.1"/>
    </source>
</evidence>
<dbReference type="AlphaFoldDB" id="A0AA38S0Q1"/>
<evidence type="ECO:0000313" key="2">
    <source>
        <dbReference type="Proteomes" id="UP001174694"/>
    </source>
</evidence>
<keyword evidence="2" id="KW-1185">Reference proteome</keyword>
<comment type="caution">
    <text evidence="1">The sequence shown here is derived from an EMBL/GenBank/DDBJ whole genome shotgun (WGS) entry which is preliminary data.</text>
</comment>
<name>A0AA38S0Q1_9PEZI</name>
<dbReference type="Proteomes" id="UP001174694">
    <property type="component" value="Unassembled WGS sequence"/>
</dbReference>
<accession>A0AA38S0Q1</accession>